<feature type="transmembrane region" description="Helical" evidence="7">
    <location>
        <begin position="290"/>
        <end position="312"/>
    </location>
</feature>
<comment type="caution">
    <text evidence="9">The sequence shown here is derived from an EMBL/GenBank/DDBJ whole genome shotgun (WGS) entry which is preliminary data.</text>
</comment>
<evidence type="ECO:0000313" key="9">
    <source>
        <dbReference type="EMBL" id="MVQ39513.1"/>
    </source>
</evidence>
<dbReference type="PANTHER" id="PTHR43124">
    <property type="entry name" value="PURINE EFFLUX PUMP PBUE"/>
    <property type="match status" value="1"/>
</dbReference>
<keyword evidence="3" id="KW-1003">Cell membrane</keyword>
<gene>
    <name evidence="9" type="ORF">GON05_33480</name>
</gene>
<keyword evidence="10" id="KW-1185">Reference proteome</keyword>
<keyword evidence="6 7" id="KW-0472">Membrane</keyword>
<dbReference type="InterPro" id="IPR020846">
    <property type="entry name" value="MFS_dom"/>
</dbReference>
<feature type="transmembrane region" description="Helical" evidence="7">
    <location>
        <begin position="319"/>
        <end position="340"/>
    </location>
</feature>
<evidence type="ECO:0000256" key="4">
    <source>
        <dbReference type="ARBA" id="ARBA00022692"/>
    </source>
</evidence>
<protein>
    <submittedName>
        <fullName evidence="9">MFS transporter</fullName>
    </submittedName>
</protein>
<evidence type="ECO:0000259" key="8">
    <source>
        <dbReference type="PROSITE" id="PS50850"/>
    </source>
</evidence>
<feature type="transmembrane region" description="Helical" evidence="7">
    <location>
        <begin position="360"/>
        <end position="378"/>
    </location>
</feature>
<evidence type="ECO:0000256" key="2">
    <source>
        <dbReference type="ARBA" id="ARBA00022448"/>
    </source>
</evidence>
<dbReference type="PANTHER" id="PTHR43124:SF10">
    <property type="entry name" value="PURINE EFFLUX PUMP PBUE"/>
    <property type="match status" value="1"/>
</dbReference>
<dbReference type="PROSITE" id="PS50850">
    <property type="entry name" value="MFS"/>
    <property type="match status" value="1"/>
</dbReference>
<organism evidence="9 10">
    <name type="scientific">Paenibacillus anseongense</name>
    <dbReference type="NCBI Taxonomy" id="2682845"/>
    <lineage>
        <taxon>Bacteria</taxon>
        <taxon>Bacillati</taxon>
        <taxon>Bacillota</taxon>
        <taxon>Bacilli</taxon>
        <taxon>Bacillales</taxon>
        <taxon>Paenibacillaceae</taxon>
        <taxon>Paenibacillus</taxon>
    </lineage>
</organism>
<name>A0ABW9UI08_9BACL</name>
<keyword evidence="2" id="KW-0813">Transport</keyword>
<evidence type="ECO:0000256" key="7">
    <source>
        <dbReference type="SAM" id="Phobius"/>
    </source>
</evidence>
<evidence type="ECO:0000313" key="10">
    <source>
        <dbReference type="Proteomes" id="UP000467637"/>
    </source>
</evidence>
<dbReference type="Gene3D" id="1.20.1250.20">
    <property type="entry name" value="MFS general substrate transporter like domains"/>
    <property type="match status" value="1"/>
</dbReference>
<dbReference type="InterPro" id="IPR036259">
    <property type="entry name" value="MFS_trans_sf"/>
</dbReference>
<feature type="transmembrane region" description="Helical" evidence="7">
    <location>
        <begin position="35"/>
        <end position="58"/>
    </location>
</feature>
<dbReference type="InterPro" id="IPR050189">
    <property type="entry name" value="MFS_Efflux_Transporters"/>
</dbReference>
<proteinExistence type="predicted"/>
<dbReference type="Proteomes" id="UP000467637">
    <property type="component" value="Unassembled WGS sequence"/>
</dbReference>
<evidence type="ECO:0000256" key="5">
    <source>
        <dbReference type="ARBA" id="ARBA00022989"/>
    </source>
</evidence>
<evidence type="ECO:0000256" key="1">
    <source>
        <dbReference type="ARBA" id="ARBA00004651"/>
    </source>
</evidence>
<feature type="transmembrane region" description="Helical" evidence="7">
    <location>
        <begin position="266"/>
        <end position="284"/>
    </location>
</feature>
<keyword evidence="4 7" id="KW-0812">Transmembrane</keyword>
<dbReference type="RefSeq" id="WP_157325666.1">
    <property type="nucleotide sequence ID" value="NZ_WSEM01000034.1"/>
</dbReference>
<feature type="transmembrane region" description="Helical" evidence="7">
    <location>
        <begin position="201"/>
        <end position="222"/>
    </location>
</feature>
<dbReference type="EMBL" id="WSEM01000034">
    <property type="protein sequence ID" value="MVQ39513.1"/>
    <property type="molecule type" value="Genomic_DNA"/>
</dbReference>
<sequence length="392" mass="40949">MNAKLFLLALGTFAASTEAFMIAGILQPIARDLNVSIFSAGQFVTVFSLTYAIGSPILATLTGNWERRRLLAVAMLIFAIGNLICGLADSYTGFMVGRVIASIGAAIFVPTASTTASVLAKPEQRGRALAIVIGGQTIALATGVPLGAWMAQAFHWQTAFWLVTLLALIAALLIRLRFPVLAPQEVPSLRKRVAVAAQPNIGNALLMTLLWACGAFTFYTYVSNTFINLGAAESTITLVLLIWGITSFFGSSLGGYASDKIGTHRTLSLVLTCSALLLIGLSVLAGSSPFSGAVTVGMILMAVYGCCLWAYIPTQQSRLVTLGGKSAGVVISLNASAIYLGSAGGAYIGGLIVNHGLVETLGYFGGGGMLLTLLVYTLGHLNRRDASKVASD</sequence>
<evidence type="ECO:0000256" key="6">
    <source>
        <dbReference type="ARBA" id="ARBA00023136"/>
    </source>
</evidence>
<reference evidence="9 10" key="1">
    <citation type="submission" date="2019-12" db="EMBL/GenBank/DDBJ databases">
        <authorList>
            <person name="Huq M.A."/>
        </authorList>
    </citation>
    <scope>NUCLEOTIDE SEQUENCE [LARGE SCALE GENOMIC DNA]</scope>
    <source>
        <strain evidence="9 10">MAH-34</strain>
    </source>
</reference>
<dbReference type="Pfam" id="PF07690">
    <property type="entry name" value="MFS_1"/>
    <property type="match status" value="1"/>
</dbReference>
<feature type="transmembrane region" description="Helical" evidence="7">
    <location>
        <begin position="128"/>
        <end position="152"/>
    </location>
</feature>
<feature type="transmembrane region" description="Helical" evidence="7">
    <location>
        <begin position="234"/>
        <end position="254"/>
    </location>
</feature>
<evidence type="ECO:0000256" key="3">
    <source>
        <dbReference type="ARBA" id="ARBA00022475"/>
    </source>
</evidence>
<dbReference type="SUPFAM" id="SSF103473">
    <property type="entry name" value="MFS general substrate transporter"/>
    <property type="match status" value="1"/>
</dbReference>
<keyword evidence="5 7" id="KW-1133">Transmembrane helix</keyword>
<comment type="subcellular location">
    <subcellularLocation>
        <location evidence="1">Cell membrane</location>
        <topology evidence="1">Multi-pass membrane protein</topology>
    </subcellularLocation>
</comment>
<feature type="domain" description="Major facilitator superfamily (MFS) profile" evidence="8">
    <location>
        <begin position="4"/>
        <end position="383"/>
    </location>
</feature>
<dbReference type="InterPro" id="IPR011701">
    <property type="entry name" value="MFS"/>
</dbReference>
<feature type="transmembrane region" description="Helical" evidence="7">
    <location>
        <begin position="95"/>
        <end position="116"/>
    </location>
</feature>
<dbReference type="CDD" id="cd17324">
    <property type="entry name" value="MFS_NepI_like"/>
    <property type="match status" value="1"/>
</dbReference>
<accession>A0ABW9UI08</accession>
<feature type="transmembrane region" description="Helical" evidence="7">
    <location>
        <begin position="70"/>
        <end position="89"/>
    </location>
</feature>
<feature type="transmembrane region" description="Helical" evidence="7">
    <location>
        <begin position="158"/>
        <end position="180"/>
    </location>
</feature>